<gene>
    <name evidence="3" type="primary">Dyak\GE23910</name>
    <name evidence="3" type="synonym">dyak_GLEANR_7655</name>
    <name evidence="3" type="synonym">GE23910</name>
    <name evidence="3" type="ORF">Dyak_GE23910</name>
</gene>
<evidence type="ECO:0008006" key="5">
    <source>
        <dbReference type="Google" id="ProtNLM"/>
    </source>
</evidence>
<evidence type="ECO:0000256" key="1">
    <source>
        <dbReference type="ARBA" id="ARBA00007584"/>
    </source>
</evidence>
<organism evidence="3 4">
    <name type="scientific">Drosophila yakuba</name>
    <name type="common">Fruit fly</name>
    <dbReference type="NCBI Taxonomy" id="7245"/>
    <lineage>
        <taxon>Eukaryota</taxon>
        <taxon>Metazoa</taxon>
        <taxon>Ecdysozoa</taxon>
        <taxon>Arthropoda</taxon>
        <taxon>Hexapoda</taxon>
        <taxon>Insecta</taxon>
        <taxon>Pterygota</taxon>
        <taxon>Neoptera</taxon>
        <taxon>Endopterygota</taxon>
        <taxon>Diptera</taxon>
        <taxon>Brachycera</taxon>
        <taxon>Muscomorpha</taxon>
        <taxon>Ephydroidea</taxon>
        <taxon>Drosophilidae</taxon>
        <taxon>Drosophila</taxon>
        <taxon>Sophophora</taxon>
    </lineage>
</organism>
<dbReference type="Proteomes" id="UP000002282">
    <property type="component" value="Chromosome 3R"/>
</dbReference>
<proteinExistence type="inferred from homology"/>
<dbReference type="GO" id="GO:0005739">
    <property type="term" value="C:mitochondrion"/>
    <property type="evidence" value="ECO:0007669"/>
    <property type="project" value="TreeGrafter"/>
</dbReference>
<name>B4PNZ7_DROYA</name>
<keyword evidence="4" id="KW-1185">Reference proteome</keyword>
<dbReference type="PANTHER" id="PTHR12499:SF0">
    <property type="entry name" value="OPTIC ATROPHY 3 PROTEIN"/>
    <property type="match status" value="1"/>
</dbReference>
<reference evidence="3 4" key="2">
    <citation type="journal article" date="2007" name="PLoS Biol.">
        <title>Principles of genome evolution in the Drosophila melanogaster species group.</title>
        <authorList>
            <person name="Ranz J.M."/>
            <person name="Maurin D."/>
            <person name="Chan Y.S."/>
            <person name="von Grotthuss M."/>
            <person name="Hillier L.W."/>
            <person name="Roote J."/>
            <person name="Ashburner M."/>
            <person name="Bergman C.M."/>
        </authorList>
    </citation>
    <scope>NUCLEOTIDE SEQUENCE [LARGE SCALE GENOMIC DNA]</scope>
    <source>
        <strain evidence="4">Tai18E2 / Tucson 14021-0261.01</strain>
    </source>
</reference>
<dbReference type="PANTHER" id="PTHR12499">
    <property type="entry name" value="OPTIC ATROPHY 3 PROTEIN OPA3"/>
    <property type="match status" value="1"/>
</dbReference>
<keyword evidence="2" id="KW-0175">Coiled coil</keyword>
<comment type="similarity">
    <text evidence="1">Belongs to the OPA3 family.</text>
</comment>
<dbReference type="EMBL" id="CM000160">
    <property type="protein sequence ID" value="EDW98207.2"/>
    <property type="molecule type" value="Genomic_DNA"/>
</dbReference>
<dbReference type="Pfam" id="PF07047">
    <property type="entry name" value="OPA3"/>
    <property type="match status" value="1"/>
</dbReference>
<dbReference type="AlphaFoldDB" id="B4PNZ7"/>
<dbReference type="HOGENOM" id="CLU_074707_5_2_1"/>
<evidence type="ECO:0000313" key="3">
    <source>
        <dbReference type="EMBL" id="EDW98207.2"/>
    </source>
</evidence>
<reference evidence="3 4" key="1">
    <citation type="journal article" date="2007" name="Nature">
        <title>Evolution of genes and genomes on the Drosophila phylogeny.</title>
        <authorList>
            <consortium name="Drosophila 12 Genomes Consortium"/>
            <person name="Clark A.G."/>
            <person name="Eisen M.B."/>
            <person name="Smith D.R."/>
            <person name="Bergman C.M."/>
            <person name="Oliver B."/>
            <person name="Markow T.A."/>
            <person name="Kaufman T.C."/>
            <person name="Kellis M."/>
            <person name="Gelbart W."/>
            <person name="Iyer V.N."/>
            <person name="Pollard D.A."/>
            <person name="Sackton T.B."/>
            <person name="Larracuente A.M."/>
            <person name="Singh N.D."/>
            <person name="Abad J.P."/>
            <person name="Abt D.N."/>
            <person name="Adryan B."/>
            <person name="Aguade M."/>
            <person name="Akashi H."/>
            <person name="Anderson W.W."/>
            <person name="Aquadro C.F."/>
            <person name="Ardell D.H."/>
            <person name="Arguello R."/>
            <person name="Artieri C.G."/>
            <person name="Barbash D.A."/>
            <person name="Barker D."/>
            <person name="Barsanti P."/>
            <person name="Batterham P."/>
            <person name="Batzoglou S."/>
            <person name="Begun D."/>
            <person name="Bhutkar A."/>
            <person name="Blanco E."/>
            <person name="Bosak S.A."/>
            <person name="Bradley R.K."/>
            <person name="Brand A.D."/>
            <person name="Brent M.R."/>
            <person name="Brooks A.N."/>
            <person name="Brown R.H."/>
            <person name="Butlin R.K."/>
            <person name="Caggese C."/>
            <person name="Calvi B.R."/>
            <person name="Bernardo de Carvalho A."/>
            <person name="Caspi A."/>
            <person name="Castrezana S."/>
            <person name="Celniker S.E."/>
            <person name="Chang J.L."/>
            <person name="Chapple C."/>
            <person name="Chatterji S."/>
            <person name="Chinwalla A."/>
            <person name="Civetta A."/>
            <person name="Clifton S.W."/>
            <person name="Comeron J.M."/>
            <person name="Costello J.C."/>
            <person name="Coyne J.A."/>
            <person name="Daub J."/>
            <person name="David R.G."/>
            <person name="Delcher A.L."/>
            <person name="Delehaunty K."/>
            <person name="Do C.B."/>
            <person name="Ebling H."/>
            <person name="Edwards K."/>
            <person name="Eickbush T."/>
            <person name="Evans J.D."/>
            <person name="Filipski A."/>
            <person name="Findeiss S."/>
            <person name="Freyhult E."/>
            <person name="Fulton L."/>
            <person name="Fulton R."/>
            <person name="Garcia A.C."/>
            <person name="Gardiner A."/>
            <person name="Garfield D.A."/>
            <person name="Garvin B.E."/>
            <person name="Gibson G."/>
            <person name="Gilbert D."/>
            <person name="Gnerre S."/>
            <person name="Godfrey J."/>
            <person name="Good R."/>
            <person name="Gotea V."/>
            <person name="Gravely B."/>
            <person name="Greenberg A.J."/>
            <person name="Griffiths-Jones S."/>
            <person name="Gross S."/>
            <person name="Guigo R."/>
            <person name="Gustafson E.A."/>
            <person name="Haerty W."/>
            <person name="Hahn M.W."/>
            <person name="Halligan D.L."/>
            <person name="Halpern A.L."/>
            <person name="Halter G.M."/>
            <person name="Han M.V."/>
            <person name="Heger A."/>
            <person name="Hillier L."/>
            <person name="Hinrichs A.S."/>
            <person name="Holmes I."/>
            <person name="Hoskins R.A."/>
            <person name="Hubisz M.J."/>
            <person name="Hultmark D."/>
            <person name="Huntley M.A."/>
            <person name="Jaffe D.B."/>
            <person name="Jagadeeshan S."/>
            <person name="Jeck W.R."/>
            <person name="Johnson J."/>
            <person name="Jones C.D."/>
            <person name="Jordan W.C."/>
            <person name="Karpen G.H."/>
            <person name="Kataoka E."/>
            <person name="Keightley P.D."/>
            <person name="Kheradpour P."/>
            <person name="Kirkness E.F."/>
            <person name="Koerich L.B."/>
            <person name="Kristiansen K."/>
            <person name="Kudrna D."/>
            <person name="Kulathinal R.J."/>
            <person name="Kumar S."/>
            <person name="Kwok R."/>
            <person name="Lander E."/>
            <person name="Langley C.H."/>
            <person name="Lapoint R."/>
            <person name="Lazzaro B.P."/>
            <person name="Lee S.J."/>
            <person name="Levesque L."/>
            <person name="Li R."/>
            <person name="Lin C.F."/>
            <person name="Lin M.F."/>
            <person name="Lindblad-Toh K."/>
            <person name="Llopart A."/>
            <person name="Long M."/>
            <person name="Low L."/>
            <person name="Lozovsky E."/>
            <person name="Lu J."/>
            <person name="Luo M."/>
            <person name="Machado C.A."/>
            <person name="Makalowski W."/>
            <person name="Marzo M."/>
            <person name="Matsuda M."/>
            <person name="Matzkin L."/>
            <person name="McAllister B."/>
            <person name="McBride C.S."/>
            <person name="McKernan B."/>
            <person name="McKernan K."/>
            <person name="Mendez-Lago M."/>
            <person name="Minx P."/>
            <person name="Mollenhauer M.U."/>
            <person name="Montooth K."/>
            <person name="Mount S.M."/>
            <person name="Mu X."/>
            <person name="Myers E."/>
            <person name="Negre B."/>
            <person name="Newfeld S."/>
            <person name="Nielsen R."/>
            <person name="Noor M.A."/>
            <person name="O'Grady P."/>
            <person name="Pachter L."/>
            <person name="Papaceit M."/>
            <person name="Parisi M.J."/>
            <person name="Parisi M."/>
            <person name="Parts L."/>
            <person name="Pedersen J.S."/>
            <person name="Pesole G."/>
            <person name="Phillippy A.M."/>
            <person name="Ponting C.P."/>
            <person name="Pop M."/>
            <person name="Porcelli D."/>
            <person name="Powell J.R."/>
            <person name="Prohaska S."/>
            <person name="Pruitt K."/>
            <person name="Puig M."/>
            <person name="Quesneville H."/>
            <person name="Ram K.R."/>
            <person name="Rand D."/>
            <person name="Rasmussen M.D."/>
            <person name="Reed L.K."/>
            <person name="Reenan R."/>
            <person name="Reily A."/>
            <person name="Remington K.A."/>
            <person name="Rieger T.T."/>
            <person name="Ritchie M.G."/>
            <person name="Robin C."/>
            <person name="Rogers Y.H."/>
            <person name="Rohde C."/>
            <person name="Rozas J."/>
            <person name="Rubenfield M.J."/>
            <person name="Ruiz A."/>
            <person name="Russo S."/>
            <person name="Salzberg S.L."/>
            <person name="Sanchez-Gracia A."/>
            <person name="Saranga D.J."/>
            <person name="Sato H."/>
            <person name="Schaeffer S.W."/>
            <person name="Schatz M.C."/>
            <person name="Schlenke T."/>
            <person name="Schwartz R."/>
            <person name="Segarra C."/>
            <person name="Singh R.S."/>
            <person name="Sirot L."/>
            <person name="Sirota M."/>
            <person name="Sisneros N.B."/>
            <person name="Smith C.D."/>
            <person name="Smith T.F."/>
            <person name="Spieth J."/>
            <person name="Stage D.E."/>
            <person name="Stark A."/>
            <person name="Stephan W."/>
            <person name="Strausberg R.L."/>
            <person name="Strempel S."/>
            <person name="Sturgill D."/>
            <person name="Sutton G."/>
            <person name="Sutton G.G."/>
            <person name="Tao W."/>
            <person name="Teichmann S."/>
            <person name="Tobari Y.N."/>
            <person name="Tomimura Y."/>
            <person name="Tsolas J.M."/>
            <person name="Valente V.L."/>
            <person name="Venter E."/>
            <person name="Venter J.C."/>
            <person name="Vicario S."/>
            <person name="Vieira F.G."/>
            <person name="Vilella A.J."/>
            <person name="Villasante A."/>
            <person name="Walenz B."/>
            <person name="Wang J."/>
            <person name="Wasserman M."/>
            <person name="Watts T."/>
            <person name="Wilson D."/>
            <person name="Wilson R.K."/>
            <person name="Wing R.A."/>
            <person name="Wolfner M.F."/>
            <person name="Wong A."/>
            <person name="Wong G.K."/>
            <person name="Wu C.I."/>
            <person name="Wu G."/>
            <person name="Yamamoto D."/>
            <person name="Yang H.P."/>
            <person name="Yang S.P."/>
            <person name="Yorke J.A."/>
            <person name="Yoshida K."/>
            <person name="Zdobnov E."/>
            <person name="Zhang P."/>
            <person name="Zhang Y."/>
            <person name="Zimin A.V."/>
            <person name="Baldwin J."/>
            <person name="Abdouelleil A."/>
            <person name="Abdulkadir J."/>
            <person name="Abebe A."/>
            <person name="Abera B."/>
            <person name="Abreu J."/>
            <person name="Acer S.C."/>
            <person name="Aftuck L."/>
            <person name="Alexander A."/>
            <person name="An P."/>
            <person name="Anderson E."/>
            <person name="Anderson S."/>
            <person name="Arachi H."/>
            <person name="Azer M."/>
            <person name="Bachantsang P."/>
            <person name="Barry A."/>
            <person name="Bayul T."/>
            <person name="Berlin A."/>
            <person name="Bessette D."/>
            <person name="Bloom T."/>
            <person name="Blye J."/>
            <person name="Boguslavskiy L."/>
            <person name="Bonnet C."/>
            <person name="Boukhgalter B."/>
            <person name="Bourzgui I."/>
            <person name="Brown A."/>
            <person name="Cahill P."/>
            <person name="Channer S."/>
            <person name="Cheshatsang Y."/>
            <person name="Chuda L."/>
            <person name="Citroen M."/>
            <person name="Collymore A."/>
            <person name="Cooke P."/>
            <person name="Costello M."/>
            <person name="D'Aco K."/>
            <person name="Daza R."/>
            <person name="De Haan G."/>
            <person name="DeGray S."/>
            <person name="DeMaso C."/>
            <person name="Dhargay N."/>
            <person name="Dooley K."/>
            <person name="Dooley E."/>
            <person name="Doricent M."/>
            <person name="Dorje P."/>
            <person name="Dorjee K."/>
            <person name="Dupes A."/>
            <person name="Elong R."/>
            <person name="Falk J."/>
            <person name="Farina A."/>
            <person name="Faro S."/>
            <person name="Ferguson D."/>
            <person name="Fisher S."/>
            <person name="Foley C.D."/>
            <person name="Franke A."/>
            <person name="Friedrich D."/>
            <person name="Gadbois L."/>
            <person name="Gearin G."/>
            <person name="Gearin C.R."/>
            <person name="Giannoukos G."/>
            <person name="Goode T."/>
            <person name="Graham J."/>
            <person name="Grandbois E."/>
            <person name="Grewal S."/>
            <person name="Gyaltsen K."/>
            <person name="Hafez N."/>
            <person name="Hagos B."/>
            <person name="Hall J."/>
            <person name="Henson C."/>
            <person name="Hollinger A."/>
            <person name="Honan T."/>
            <person name="Huard M.D."/>
            <person name="Hughes L."/>
            <person name="Hurhula B."/>
            <person name="Husby M.E."/>
            <person name="Kamat A."/>
            <person name="Kanga B."/>
            <person name="Kashin S."/>
            <person name="Khazanovich D."/>
            <person name="Kisner P."/>
            <person name="Lance K."/>
            <person name="Lara M."/>
            <person name="Lee W."/>
            <person name="Lennon N."/>
            <person name="Letendre F."/>
            <person name="LeVine R."/>
            <person name="Lipovsky A."/>
            <person name="Liu X."/>
            <person name="Liu J."/>
            <person name="Liu S."/>
            <person name="Lokyitsang T."/>
            <person name="Lokyitsang Y."/>
            <person name="Lubonja R."/>
            <person name="Lui A."/>
            <person name="MacDonald P."/>
            <person name="Magnisalis V."/>
            <person name="Maru K."/>
            <person name="Matthews C."/>
            <person name="McCusker W."/>
            <person name="McDonough S."/>
            <person name="Mehta T."/>
            <person name="Meldrim J."/>
            <person name="Meneus L."/>
            <person name="Mihai O."/>
            <person name="Mihalev A."/>
            <person name="Mihova T."/>
            <person name="Mittelman R."/>
            <person name="Mlenga V."/>
            <person name="Montmayeur A."/>
            <person name="Mulrain L."/>
            <person name="Navidi A."/>
            <person name="Naylor J."/>
            <person name="Negash T."/>
            <person name="Nguyen T."/>
            <person name="Nguyen N."/>
            <person name="Nicol R."/>
            <person name="Norbu C."/>
            <person name="Norbu N."/>
            <person name="Novod N."/>
            <person name="O'Neill B."/>
            <person name="Osman S."/>
            <person name="Markiewicz E."/>
            <person name="Oyono O.L."/>
            <person name="Patti C."/>
            <person name="Phunkhang P."/>
            <person name="Pierre F."/>
            <person name="Priest M."/>
            <person name="Raghuraman S."/>
            <person name="Rege F."/>
            <person name="Reyes R."/>
            <person name="Rise C."/>
            <person name="Rogov P."/>
            <person name="Ross K."/>
            <person name="Ryan E."/>
            <person name="Settipalli S."/>
            <person name="Shea T."/>
            <person name="Sherpa N."/>
            <person name="Shi L."/>
            <person name="Shih D."/>
            <person name="Sparrow T."/>
            <person name="Spaulding J."/>
            <person name="Stalker J."/>
            <person name="Stange-Thomann N."/>
            <person name="Stavropoulos S."/>
            <person name="Stone C."/>
            <person name="Strader C."/>
            <person name="Tesfaye S."/>
            <person name="Thomson T."/>
            <person name="Thoulutsang Y."/>
            <person name="Thoulutsang D."/>
            <person name="Topham K."/>
            <person name="Topping I."/>
            <person name="Tsamla T."/>
            <person name="Vassiliev H."/>
            <person name="Vo A."/>
            <person name="Wangchuk T."/>
            <person name="Wangdi T."/>
            <person name="Weiand M."/>
            <person name="Wilkinson J."/>
            <person name="Wilson A."/>
            <person name="Yadav S."/>
            <person name="Young G."/>
            <person name="Yu Q."/>
            <person name="Zembek L."/>
            <person name="Zhong D."/>
            <person name="Zimmer A."/>
            <person name="Zwirko Z."/>
            <person name="Jaffe D.B."/>
            <person name="Alvarez P."/>
            <person name="Brockman W."/>
            <person name="Butler J."/>
            <person name="Chin C."/>
            <person name="Gnerre S."/>
            <person name="Grabherr M."/>
            <person name="Kleber M."/>
            <person name="Mauceli E."/>
            <person name="MacCallum I."/>
        </authorList>
    </citation>
    <scope>NUCLEOTIDE SEQUENCE [LARGE SCALE GENOMIC DNA]</scope>
    <source>
        <strain evidence="4">Tai18E2 / Tucson 14021-0261.01</strain>
    </source>
</reference>
<dbReference type="GO" id="GO:0019216">
    <property type="term" value="P:regulation of lipid metabolic process"/>
    <property type="evidence" value="ECO:0007669"/>
    <property type="project" value="TreeGrafter"/>
</dbReference>
<evidence type="ECO:0000313" key="4">
    <source>
        <dbReference type="Proteomes" id="UP000002282"/>
    </source>
</evidence>
<dbReference type="OrthoDB" id="2129069at2759"/>
<dbReference type="KEGG" id="dya:Dyak_GE23910"/>
<evidence type="ECO:0000256" key="2">
    <source>
        <dbReference type="ARBA" id="ARBA00023054"/>
    </source>
</evidence>
<accession>B4PNZ7</accession>
<dbReference type="InterPro" id="IPR010754">
    <property type="entry name" value="OPA3-like"/>
</dbReference>
<sequence>MSVALIFVQNFMLRTMVIGSFPVGKLFIHGVKRISKPFGDLLIWMGKHHPFIRRYVIIPPAQLYNTFEVRSKLRMLRLKQPRRIPRLSTPIAIRLGADMLSEAFVFGIGMGLIYYEVSKTYAKSQKQNQEFEEQKRALDECVDCISADVERNQRDINWIKAALRNVEK</sequence>
<dbReference type="eggNOG" id="KOG3335">
    <property type="taxonomic scope" value="Eukaryota"/>
</dbReference>
<protein>
    <recommendedName>
        <fullName evidence="5">OPA3-like protein CG43998</fullName>
    </recommendedName>
</protein>